<sequence length="341" mass="36600">MADASCSGPSPFKRLVDHHSRDVSHHQDRLVDPSAGRAHSSFRSPRQQTQDHDSFAAFVDAAPSVFPGAPHDAANRLAAHAAALQQQQHQRHQQQPVPARLSQQARASPAPDIGNWAADFARFSHQQARPGPAAQMHQQPAPMGLQPALGQAFGRPVLRATGPAGFMSPQAMPAAAESDFDRDMSQWVSSHGGGGDMSRVDAAMEQMARELELNGASLPAAAETTDAAAAEETARDTDALPSPPYTDLDTPEIGSLSLQERQGREQGPADRDAAPKAKSAVSQAAERLLESVQHEDGDKWQNSVFLSLMRDFRDGRKDIVDNEIRATAGDGAHEQHPQPTT</sequence>
<organism evidence="2 3">
    <name type="scientific">Ustilaginoidea virens</name>
    <name type="common">Rice false smut fungus</name>
    <name type="synonym">Villosiclava virens</name>
    <dbReference type="NCBI Taxonomy" id="1159556"/>
    <lineage>
        <taxon>Eukaryota</taxon>
        <taxon>Fungi</taxon>
        <taxon>Dikarya</taxon>
        <taxon>Ascomycota</taxon>
        <taxon>Pezizomycotina</taxon>
        <taxon>Sordariomycetes</taxon>
        <taxon>Hypocreomycetidae</taxon>
        <taxon>Hypocreales</taxon>
        <taxon>Clavicipitaceae</taxon>
        <taxon>Ustilaginoidea</taxon>
    </lineage>
</organism>
<feature type="compositionally biased region" description="Basic and acidic residues" evidence="1">
    <location>
        <begin position="261"/>
        <end position="275"/>
    </location>
</feature>
<evidence type="ECO:0000313" key="2">
    <source>
        <dbReference type="EMBL" id="GAO16564.1"/>
    </source>
</evidence>
<feature type="compositionally biased region" description="Low complexity" evidence="1">
    <location>
        <begin position="222"/>
        <end position="231"/>
    </location>
</feature>
<evidence type="ECO:0000313" key="3">
    <source>
        <dbReference type="Proteomes" id="UP000054053"/>
    </source>
</evidence>
<feature type="compositionally biased region" description="Basic and acidic residues" evidence="1">
    <location>
        <begin position="287"/>
        <end position="299"/>
    </location>
</feature>
<dbReference type="AlphaFoldDB" id="A0A1B5KZK4"/>
<feature type="region of interest" description="Disordered" evidence="1">
    <location>
        <begin position="222"/>
        <end position="300"/>
    </location>
</feature>
<gene>
    <name evidence="2" type="ORF">UVI_02023560</name>
</gene>
<evidence type="ECO:0000256" key="1">
    <source>
        <dbReference type="SAM" id="MobiDB-lite"/>
    </source>
</evidence>
<proteinExistence type="predicted"/>
<comment type="caution">
    <text evidence="2">The sequence shown here is derived from an EMBL/GenBank/DDBJ whole genome shotgun (WGS) entry which is preliminary data.</text>
</comment>
<evidence type="ECO:0008006" key="4">
    <source>
        <dbReference type="Google" id="ProtNLM"/>
    </source>
</evidence>
<name>A0A1B5KZK4_USTVR</name>
<feature type="compositionally biased region" description="Basic and acidic residues" evidence="1">
    <location>
        <begin position="14"/>
        <end position="31"/>
    </location>
</feature>
<reference evidence="3" key="1">
    <citation type="journal article" date="2016" name="Genome Announc.">
        <title>Genome sequence of Ustilaginoidea virens IPU010, a rice pathogenic fungus causing false smut.</title>
        <authorList>
            <person name="Kumagai T."/>
            <person name="Ishii T."/>
            <person name="Terai G."/>
            <person name="Umemura M."/>
            <person name="Machida M."/>
            <person name="Asai K."/>
        </authorList>
    </citation>
    <scope>NUCLEOTIDE SEQUENCE [LARGE SCALE GENOMIC DNA]</scope>
    <source>
        <strain evidence="3">IPU010</strain>
    </source>
</reference>
<protein>
    <recommendedName>
        <fullName evidence="4">Peroxin 20</fullName>
    </recommendedName>
</protein>
<accession>A0A1B5KZK4</accession>
<feature type="region of interest" description="Disordered" evidence="1">
    <location>
        <begin position="1"/>
        <end position="51"/>
    </location>
</feature>
<dbReference type="Proteomes" id="UP000054053">
    <property type="component" value="Unassembled WGS sequence"/>
</dbReference>
<dbReference type="EMBL" id="BBTG02000009">
    <property type="protein sequence ID" value="GAO16564.1"/>
    <property type="molecule type" value="Genomic_DNA"/>
</dbReference>